<keyword evidence="6" id="KW-0238">DNA-binding</keyword>
<dbReference type="Gene3D" id="3.40.50.2300">
    <property type="match status" value="1"/>
</dbReference>
<gene>
    <name evidence="11" type="ORF">ACFQMJ_28030</name>
</gene>
<feature type="domain" description="Response regulatory" evidence="10">
    <location>
        <begin position="3"/>
        <end position="120"/>
    </location>
</feature>
<keyword evidence="7" id="KW-0804">Transcription</keyword>
<dbReference type="Pfam" id="PF00072">
    <property type="entry name" value="Response_reg"/>
    <property type="match status" value="1"/>
</dbReference>
<keyword evidence="4" id="KW-0902">Two-component regulatory system</keyword>
<dbReference type="RefSeq" id="WP_378044705.1">
    <property type="nucleotide sequence ID" value="NZ_JBHMDN010000005.1"/>
</dbReference>
<dbReference type="InterPro" id="IPR009057">
    <property type="entry name" value="Homeodomain-like_sf"/>
</dbReference>
<dbReference type="InterPro" id="IPR011006">
    <property type="entry name" value="CheY-like_superfamily"/>
</dbReference>
<dbReference type="InterPro" id="IPR001789">
    <property type="entry name" value="Sig_transdc_resp-reg_receiver"/>
</dbReference>
<dbReference type="Pfam" id="PF12833">
    <property type="entry name" value="HTH_18"/>
    <property type="match status" value="1"/>
</dbReference>
<dbReference type="InterPro" id="IPR041522">
    <property type="entry name" value="CdaR_GGDEF"/>
</dbReference>
<evidence type="ECO:0000256" key="3">
    <source>
        <dbReference type="ARBA" id="ARBA00022553"/>
    </source>
</evidence>
<dbReference type="SMART" id="SM00342">
    <property type="entry name" value="HTH_ARAC"/>
    <property type="match status" value="1"/>
</dbReference>
<proteinExistence type="predicted"/>
<dbReference type="PANTHER" id="PTHR42713:SF3">
    <property type="entry name" value="TRANSCRIPTIONAL REGULATORY PROTEIN HPTR"/>
    <property type="match status" value="1"/>
</dbReference>
<dbReference type="Gene3D" id="1.10.10.60">
    <property type="entry name" value="Homeodomain-like"/>
    <property type="match status" value="2"/>
</dbReference>
<evidence type="ECO:0000259" key="10">
    <source>
        <dbReference type="PROSITE" id="PS50110"/>
    </source>
</evidence>
<dbReference type="CDD" id="cd17536">
    <property type="entry name" value="REC_YesN-like"/>
    <property type="match status" value="1"/>
</dbReference>
<evidence type="ECO:0000256" key="2">
    <source>
        <dbReference type="ARBA" id="ARBA00022490"/>
    </source>
</evidence>
<dbReference type="SUPFAM" id="SSF52172">
    <property type="entry name" value="CheY-like"/>
    <property type="match status" value="1"/>
</dbReference>
<reference evidence="12" key="1">
    <citation type="journal article" date="2019" name="Int. J. Syst. Evol. Microbiol.">
        <title>The Global Catalogue of Microorganisms (GCM) 10K type strain sequencing project: providing services to taxonomists for standard genome sequencing and annotation.</title>
        <authorList>
            <consortium name="The Broad Institute Genomics Platform"/>
            <consortium name="The Broad Institute Genome Sequencing Center for Infectious Disease"/>
            <person name="Wu L."/>
            <person name="Ma J."/>
        </authorList>
    </citation>
    <scope>NUCLEOTIDE SEQUENCE [LARGE SCALE GENOMIC DNA]</scope>
    <source>
        <strain evidence="12">KCTC 12907</strain>
    </source>
</reference>
<evidence type="ECO:0000256" key="6">
    <source>
        <dbReference type="ARBA" id="ARBA00023125"/>
    </source>
</evidence>
<dbReference type="InterPro" id="IPR018060">
    <property type="entry name" value="HTH_AraC"/>
</dbReference>
<evidence type="ECO:0000313" key="11">
    <source>
        <dbReference type="EMBL" id="MFC7152401.1"/>
    </source>
</evidence>
<accession>A0ABW2FJZ6</accession>
<comment type="subcellular location">
    <subcellularLocation>
        <location evidence="1">Cytoplasm</location>
    </subcellularLocation>
</comment>
<name>A0ABW2FJZ6_9BACL</name>
<keyword evidence="2" id="KW-0963">Cytoplasm</keyword>
<dbReference type="PANTHER" id="PTHR42713">
    <property type="entry name" value="HISTIDINE KINASE-RELATED"/>
    <property type="match status" value="1"/>
</dbReference>
<evidence type="ECO:0000256" key="4">
    <source>
        <dbReference type="ARBA" id="ARBA00023012"/>
    </source>
</evidence>
<evidence type="ECO:0000313" key="12">
    <source>
        <dbReference type="Proteomes" id="UP001596378"/>
    </source>
</evidence>
<organism evidence="11 12">
    <name type="scientific">Cohnella cellulosilytica</name>
    <dbReference type="NCBI Taxonomy" id="986710"/>
    <lineage>
        <taxon>Bacteria</taxon>
        <taxon>Bacillati</taxon>
        <taxon>Bacillota</taxon>
        <taxon>Bacilli</taxon>
        <taxon>Bacillales</taxon>
        <taxon>Paenibacillaceae</taxon>
        <taxon>Cohnella</taxon>
    </lineage>
</organism>
<dbReference type="InterPro" id="IPR020449">
    <property type="entry name" value="Tscrpt_reg_AraC-type_HTH"/>
</dbReference>
<feature type="modified residue" description="4-aspartylphosphate" evidence="8">
    <location>
        <position position="55"/>
    </location>
</feature>
<evidence type="ECO:0000256" key="7">
    <source>
        <dbReference type="ARBA" id="ARBA00023163"/>
    </source>
</evidence>
<keyword evidence="12" id="KW-1185">Reference proteome</keyword>
<keyword evidence="3 8" id="KW-0597">Phosphoprotein</keyword>
<dbReference type="PROSITE" id="PS01124">
    <property type="entry name" value="HTH_ARAC_FAMILY_2"/>
    <property type="match status" value="1"/>
</dbReference>
<dbReference type="Proteomes" id="UP001596378">
    <property type="component" value="Unassembled WGS sequence"/>
</dbReference>
<dbReference type="PRINTS" id="PR00032">
    <property type="entry name" value="HTHARAC"/>
</dbReference>
<evidence type="ECO:0000256" key="8">
    <source>
        <dbReference type="PROSITE-ProRule" id="PRU00169"/>
    </source>
</evidence>
<dbReference type="PROSITE" id="PS50110">
    <property type="entry name" value="RESPONSE_REGULATORY"/>
    <property type="match status" value="1"/>
</dbReference>
<feature type="domain" description="HTH araC/xylS-type" evidence="9">
    <location>
        <begin position="424"/>
        <end position="522"/>
    </location>
</feature>
<evidence type="ECO:0000259" key="9">
    <source>
        <dbReference type="PROSITE" id="PS01124"/>
    </source>
</evidence>
<dbReference type="SMART" id="SM00448">
    <property type="entry name" value="REC"/>
    <property type="match status" value="1"/>
</dbReference>
<evidence type="ECO:0000256" key="1">
    <source>
        <dbReference type="ARBA" id="ARBA00004496"/>
    </source>
</evidence>
<sequence length="525" mass="58393">MLKAMIVDDERATREKLMEYVDWSSLRIEAAGEAKDGAEGLRLFGVLRPDIVLMDVRMPRMNGIECAAEIRKLDPNCKIIFLSGYTDKHYLKSAIQMQAIDYIEKPIDLGELHDVLTKTAALCEEERGKLELAAVRVKQELALTMASDRADLPAIKKRFESIGFSVSLNDVFRCVLLEFGGRPIFEGEGGADVVQADRITDIVNREFENASLPCVSGMLDGSRLIVHICGGAAEQTARIKAAIEGVQQTFGCADAGGNGMVTAGIGKSVRGAENIRKSFELARGALQLGFIRGFGSINAEETERTAEEFAGIEDIRQNLKRCYQEENLAAAIREIDGWIAQLAERPGKFRISSVKAALLSVMLHLSALAEESALPISGEWKKQELLWAERLNRGTLRDAAAFIKELLQTLFRQTGQKGISRKIRAAIEYIREHYGEDLSVVAIADRLEMGSTYLSTLFKKETGQALSEFIEAYRMEKAKELLKDDRLKMSEVAGSVGYRNANYFATVFKRSTGLYPSEYRRMFAR</sequence>
<dbReference type="SUPFAM" id="SSF46689">
    <property type="entry name" value="Homeodomain-like"/>
    <property type="match status" value="2"/>
</dbReference>
<dbReference type="InterPro" id="IPR051552">
    <property type="entry name" value="HptR"/>
</dbReference>
<comment type="caution">
    <text evidence="11">The sequence shown here is derived from an EMBL/GenBank/DDBJ whole genome shotgun (WGS) entry which is preliminary data.</text>
</comment>
<protein>
    <submittedName>
        <fullName evidence="11">Response regulator</fullName>
    </submittedName>
</protein>
<dbReference type="EMBL" id="JBHTAI010000022">
    <property type="protein sequence ID" value="MFC7152401.1"/>
    <property type="molecule type" value="Genomic_DNA"/>
</dbReference>
<evidence type="ECO:0000256" key="5">
    <source>
        <dbReference type="ARBA" id="ARBA00023015"/>
    </source>
</evidence>
<keyword evidence="5" id="KW-0805">Transcription regulation</keyword>
<dbReference type="Pfam" id="PF17853">
    <property type="entry name" value="GGDEF_2"/>
    <property type="match status" value="1"/>
</dbReference>